<evidence type="ECO:0000256" key="1">
    <source>
        <dbReference type="SAM" id="MobiDB-lite"/>
    </source>
</evidence>
<gene>
    <name evidence="3" type="ORF">CDV36_002249</name>
</gene>
<feature type="signal peptide" evidence="2">
    <location>
        <begin position="1"/>
        <end position="17"/>
    </location>
</feature>
<evidence type="ECO:0000313" key="4">
    <source>
        <dbReference type="Proteomes" id="UP000277212"/>
    </source>
</evidence>
<sequence length="155" mass="17502">MKYSAAYLLTLALGAQANCPWTGLQRVDDGWFVQCTPKLYRQSIKGDEFRVRAESHIDCAKKCMRGGYTVCSYSPQQSQCVFGREDGETWVSNSNLIQRVHLSMNPDSPEDDQKPMGSPRQEEKTSYETELADFHSKLEDLLKAVTALNPKTSEN</sequence>
<keyword evidence="2" id="KW-0732">Signal</keyword>
<accession>A0A3M2SLQ1</accession>
<dbReference type="EMBL" id="NKUJ01000023">
    <property type="protein sequence ID" value="RMJ18072.1"/>
    <property type="molecule type" value="Genomic_DNA"/>
</dbReference>
<feature type="region of interest" description="Disordered" evidence="1">
    <location>
        <begin position="103"/>
        <end position="130"/>
    </location>
</feature>
<evidence type="ECO:0000313" key="3">
    <source>
        <dbReference type="EMBL" id="RMJ18072.1"/>
    </source>
</evidence>
<dbReference type="AlphaFoldDB" id="A0A3M2SLQ1"/>
<organism evidence="3 4">
    <name type="scientific">Fusarium kuroshium</name>
    <dbReference type="NCBI Taxonomy" id="2010991"/>
    <lineage>
        <taxon>Eukaryota</taxon>
        <taxon>Fungi</taxon>
        <taxon>Dikarya</taxon>
        <taxon>Ascomycota</taxon>
        <taxon>Pezizomycotina</taxon>
        <taxon>Sordariomycetes</taxon>
        <taxon>Hypocreomycetidae</taxon>
        <taxon>Hypocreales</taxon>
        <taxon>Nectriaceae</taxon>
        <taxon>Fusarium</taxon>
        <taxon>Fusarium solani species complex</taxon>
    </lineage>
</organism>
<feature type="compositionally biased region" description="Basic and acidic residues" evidence="1">
    <location>
        <begin position="120"/>
        <end position="130"/>
    </location>
</feature>
<comment type="caution">
    <text evidence="3">The sequence shown here is derived from an EMBL/GenBank/DDBJ whole genome shotgun (WGS) entry which is preliminary data.</text>
</comment>
<protein>
    <recommendedName>
        <fullName evidence="5">Apple domain-containing protein</fullName>
    </recommendedName>
</protein>
<evidence type="ECO:0008006" key="5">
    <source>
        <dbReference type="Google" id="ProtNLM"/>
    </source>
</evidence>
<keyword evidence="4" id="KW-1185">Reference proteome</keyword>
<name>A0A3M2SLQ1_9HYPO</name>
<feature type="chain" id="PRO_5017978197" description="Apple domain-containing protein" evidence="2">
    <location>
        <begin position="18"/>
        <end position="155"/>
    </location>
</feature>
<evidence type="ECO:0000256" key="2">
    <source>
        <dbReference type="SAM" id="SignalP"/>
    </source>
</evidence>
<dbReference type="Proteomes" id="UP000277212">
    <property type="component" value="Unassembled WGS sequence"/>
</dbReference>
<reference evidence="3 4" key="1">
    <citation type="submission" date="2017-06" db="EMBL/GenBank/DDBJ databases">
        <title>Comparative genomic analysis of Ambrosia Fusariam Clade fungi.</title>
        <authorList>
            <person name="Stajich J.E."/>
            <person name="Carrillo J."/>
            <person name="Kijimoto T."/>
            <person name="Eskalen A."/>
            <person name="O'Donnell K."/>
            <person name="Kasson M."/>
        </authorList>
    </citation>
    <scope>NUCLEOTIDE SEQUENCE [LARGE SCALE GENOMIC DNA]</scope>
    <source>
        <strain evidence="3">UCR3666</strain>
    </source>
</reference>
<proteinExistence type="predicted"/>